<organism evidence="2 3">
    <name type="scientific">Fontibacillus solani</name>
    <dbReference type="NCBI Taxonomy" id="1572857"/>
    <lineage>
        <taxon>Bacteria</taxon>
        <taxon>Bacillati</taxon>
        <taxon>Bacillota</taxon>
        <taxon>Bacilli</taxon>
        <taxon>Bacillales</taxon>
        <taxon>Paenibacillaceae</taxon>
        <taxon>Fontibacillus</taxon>
    </lineage>
</organism>
<dbReference type="EMBL" id="JACJIP010000003">
    <property type="protein sequence ID" value="MBA9084225.1"/>
    <property type="molecule type" value="Genomic_DNA"/>
</dbReference>
<evidence type="ECO:0000256" key="1">
    <source>
        <dbReference type="SAM" id="Phobius"/>
    </source>
</evidence>
<dbReference type="Gene3D" id="3.30.70.60">
    <property type="match status" value="1"/>
</dbReference>
<keyword evidence="1" id="KW-0472">Membrane</keyword>
<dbReference type="RefSeq" id="WP_182534299.1">
    <property type="nucleotide sequence ID" value="NZ_JACJIP010000003.1"/>
</dbReference>
<name>A0A7W3SQ70_9BACL</name>
<keyword evidence="1" id="KW-1133">Transmembrane helix</keyword>
<reference evidence="2 3" key="1">
    <citation type="submission" date="2020-08" db="EMBL/GenBank/DDBJ databases">
        <title>Genomic Encyclopedia of Type Strains, Phase III (KMG-III): the genomes of soil and plant-associated and newly described type strains.</title>
        <authorList>
            <person name="Whitman W."/>
        </authorList>
    </citation>
    <scope>NUCLEOTIDE SEQUENCE [LARGE SCALE GENOMIC DNA]</scope>
    <source>
        <strain evidence="2 3">CECT 8693</strain>
    </source>
</reference>
<keyword evidence="3" id="KW-1185">Reference proteome</keyword>
<evidence type="ECO:0000313" key="2">
    <source>
        <dbReference type="EMBL" id="MBA9084225.1"/>
    </source>
</evidence>
<feature type="transmembrane region" description="Helical" evidence="1">
    <location>
        <begin position="9"/>
        <end position="30"/>
    </location>
</feature>
<dbReference type="InterPro" id="IPR014717">
    <property type="entry name" value="Transl_elong_EF1B/ribsomal_bS6"/>
</dbReference>
<proteinExistence type="predicted"/>
<protein>
    <submittedName>
        <fullName evidence="2">Type IV pilus assembly protein PilO</fullName>
    </submittedName>
</protein>
<evidence type="ECO:0000313" key="3">
    <source>
        <dbReference type="Proteomes" id="UP000567067"/>
    </source>
</evidence>
<dbReference type="Proteomes" id="UP000567067">
    <property type="component" value="Unassembled WGS sequence"/>
</dbReference>
<accession>A0A7W3SQ70</accession>
<sequence>MDNMNKRSVLLLITSIAFLLLIIMYVWVYLPSNQQLSDLKAEKNQVNTQIQTLQSVLDEKMSKKYNIDEKAVQAAVPLWDNTEQLIFQLDVINKLTNVSVKNGSIGFQEKSEIELQDESSSQNNAETDGTPAIGVKEIVVNLTVDGKVTDVIDWVDRLEKLPRLIFVSSFNLKKGETYDDAVVDLSFIAFFDPSYEPILEKPILPETSDEEHN</sequence>
<comment type="caution">
    <text evidence="2">The sequence shown here is derived from an EMBL/GenBank/DDBJ whole genome shotgun (WGS) entry which is preliminary data.</text>
</comment>
<gene>
    <name evidence="2" type="ORF">FHR92_000679</name>
</gene>
<dbReference type="AlphaFoldDB" id="A0A7W3SQ70"/>
<keyword evidence="1" id="KW-0812">Transmembrane</keyword>